<evidence type="ECO:0000256" key="1">
    <source>
        <dbReference type="SAM" id="MobiDB-lite"/>
    </source>
</evidence>
<comment type="caution">
    <text evidence="2">The sequence shown here is derived from an EMBL/GenBank/DDBJ whole genome shotgun (WGS) entry which is preliminary data.</text>
</comment>
<sequence>MGNEISQTSGQDEIHNTNVNHKRSQSLQRDLTLYHAQNASDTNILLTSNSRKSQSQISLHETFRIDENNHYRRSPKLTLDTSTTGIALLKTVQMELTDEEKERIQEVLARARLVEMKEGERVT</sequence>
<gene>
    <name evidence="2" type="ORF">MN116_006372</name>
</gene>
<organism evidence="2 3">
    <name type="scientific">Schistosoma mekongi</name>
    <name type="common">Parasitic worm</name>
    <dbReference type="NCBI Taxonomy" id="38744"/>
    <lineage>
        <taxon>Eukaryota</taxon>
        <taxon>Metazoa</taxon>
        <taxon>Spiralia</taxon>
        <taxon>Lophotrochozoa</taxon>
        <taxon>Platyhelminthes</taxon>
        <taxon>Trematoda</taxon>
        <taxon>Digenea</taxon>
        <taxon>Strigeidida</taxon>
        <taxon>Schistosomatoidea</taxon>
        <taxon>Schistosomatidae</taxon>
        <taxon>Schistosoma</taxon>
    </lineage>
</organism>
<evidence type="ECO:0000313" key="2">
    <source>
        <dbReference type="EMBL" id="KAK4470857.1"/>
    </source>
</evidence>
<dbReference type="AlphaFoldDB" id="A0AAE1ZCS9"/>
<dbReference type="Proteomes" id="UP001292079">
    <property type="component" value="Unassembled WGS sequence"/>
</dbReference>
<name>A0AAE1ZCS9_SCHME</name>
<feature type="region of interest" description="Disordered" evidence="1">
    <location>
        <begin position="1"/>
        <end position="29"/>
    </location>
</feature>
<proteinExistence type="predicted"/>
<reference evidence="2" key="2">
    <citation type="journal article" date="2023" name="Infect Dis Poverty">
        <title>Chromosome-scale genome of the human blood fluke Schistosoma mekongi and its implications for public health.</title>
        <authorList>
            <person name="Zhou M."/>
            <person name="Xu L."/>
            <person name="Xu D."/>
            <person name="Chen W."/>
            <person name="Khan J."/>
            <person name="Hu Y."/>
            <person name="Huang H."/>
            <person name="Wei H."/>
            <person name="Zhang Y."/>
            <person name="Chusongsang P."/>
            <person name="Tanasarnprasert K."/>
            <person name="Hu X."/>
            <person name="Limpanont Y."/>
            <person name="Lv Z."/>
        </authorList>
    </citation>
    <scope>NUCLEOTIDE SEQUENCE</scope>
    <source>
        <strain evidence="2">LV_2022a</strain>
    </source>
</reference>
<keyword evidence="3" id="KW-1185">Reference proteome</keyword>
<dbReference type="EMBL" id="JALJAT010000004">
    <property type="protein sequence ID" value="KAK4470857.1"/>
    <property type="molecule type" value="Genomic_DNA"/>
</dbReference>
<protein>
    <submittedName>
        <fullName evidence="2">Uncharacterized protein</fullName>
    </submittedName>
</protein>
<reference evidence="2" key="1">
    <citation type="submission" date="2022-04" db="EMBL/GenBank/DDBJ databases">
        <authorList>
            <person name="Xu L."/>
            <person name="Lv Z."/>
        </authorList>
    </citation>
    <scope>NUCLEOTIDE SEQUENCE</scope>
    <source>
        <strain evidence="2">LV_2022a</strain>
    </source>
</reference>
<accession>A0AAE1ZCS9</accession>
<evidence type="ECO:0000313" key="3">
    <source>
        <dbReference type="Proteomes" id="UP001292079"/>
    </source>
</evidence>